<dbReference type="Proteomes" id="UP000251842">
    <property type="component" value="Chromosome"/>
</dbReference>
<organism evidence="6 7">
    <name type="scientific">Solilutibacter oculi</name>
    <dbReference type="NCBI Taxonomy" id="2698682"/>
    <lineage>
        <taxon>Bacteria</taxon>
        <taxon>Pseudomonadati</taxon>
        <taxon>Pseudomonadota</taxon>
        <taxon>Gammaproteobacteria</taxon>
        <taxon>Lysobacterales</taxon>
        <taxon>Lysobacteraceae</taxon>
        <taxon>Solilutibacter</taxon>
    </lineage>
</organism>
<dbReference type="RefSeq" id="WP_112926721.1">
    <property type="nucleotide sequence ID" value="NZ_CP029556.1"/>
</dbReference>
<evidence type="ECO:0000313" key="7">
    <source>
        <dbReference type="Proteomes" id="UP000251842"/>
    </source>
</evidence>
<protein>
    <recommendedName>
        <fullName evidence="8">Type IV secretion system protein VirB3</fullName>
    </recommendedName>
</protein>
<keyword evidence="4 5" id="KW-0472">Membrane</keyword>
<evidence type="ECO:0000313" key="6">
    <source>
        <dbReference type="EMBL" id="AXA84508.1"/>
    </source>
</evidence>
<comment type="subcellular location">
    <subcellularLocation>
        <location evidence="1">Membrane</location>
    </subcellularLocation>
</comment>
<reference evidence="7" key="1">
    <citation type="submission" date="2018-05" db="EMBL/GenBank/DDBJ databases">
        <title>Luteimonas pekinense sp. nov., isolated from human Meibomian gland secretions, Beijing, China.</title>
        <authorList>
            <person name="Wen T."/>
            <person name="Bai H."/>
            <person name="Lv H."/>
        </authorList>
    </citation>
    <scope>NUCLEOTIDE SEQUENCE [LARGE SCALE GENOMIC DNA]</scope>
    <source>
        <strain evidence="7">83-4</strain>
    </source>
</reference>
<evidence type="ECO:0000256" key="4">
    <source>
        <dbReference type="ARBA" id="ARBA00023136"/>
    </source>
</evidence>
<dbReference type="OrthoDB" id="6624477at2"/>
<name>A0A344J648_9GAMM</name>
<dbReference type="KEGG" id="lue:DCD74_07250"/>
<evidence type="ECO:0000256" key="5">
    <source>
        <dbReference type="SAM" id="Phobius"/>
    </source>
</evidence>
<evidence type="ECO:0000256" key="2">
    <source>
        <dbReference type="ARBA" id="ARBA00022692"/>
    </source>
</evidence>
<keyword evidence="3 5" id="KW-1133">Transmembrane helix</keyword>
<dbReference type="InterPro" id="IPR007792">
    <property type="entry name" value="T4SS_VirB3/TrbD/AvhB"/>
</dbReference>
<evidence type="ECO:0000256" key="1">
    <source>
        <dbReference type="ARBA" id="ARBA00004370"/>
    </source>
</evidence>
<evidence type="ECO:0008006" key="8">
    <source>
        <dbReference type="Google" id="ProtNLM"/>
    </source>
</evidence>
<keyword evidence="2 5" id="KW-0812">Transmembrane</keyword>
<dbReference type="EMBL" id="CP029556">
    <property type="protein sequence ID" value="AXA84508.1"/>
    <property type="molecule type" value="Genomic_DNA"/>
</dbReference>
<dbReference type="GO" id="GO:0016020">
    <property type="term" value="C:membrane"/>
    <property type="evidence" value="ECO:0007669"/>
    <property type="project" value="UniProtKB-SubCell"/>
</dbReference>
<gene>
    <name evidence="6" type="ORF">DCD74_07250</name>
</gene>
<proteinExistence type="predicted"/>
<dbReference type="AlphaFoldDB" id="A0A344J648"/>
<sequence>MHKSTVFRGCTRPPMFMGVPYIPFFIGAGGVLLVAMYSGNLLLLVFAPVVIHLMRMMAKRDEMIFRLLGLSIGMRLRMRNRDRHAGLWVFNPNAYRGKPARKP</sequence>
<accession>A0A344J648</accession>
<feature type="transmembrane region" description="Helical" evidence="5">
    <location>
        <begin position="21"/>
        <end position="54"/>
    </location>
</feature>
<evidence type="ECO:0000256" key="3">
    <source>
        <dbReference type="ARBA" id="ARBA00022989"/>
    </source>
</evidence>
<keyword evidence="7" id="KW-1185">Reference proteome</keyword>
<dbReference type="Pfam" id="PF05101">
    <property type="entry name" value="VirB3"/>
    <property type="match status" value="1"/>
</dbReference>